<comment type="caution">
    <text evidence="2">The sequence shown here is derived from an EMBL/GenBank/DDBJ whole genome shotgun (WGS) entry which is preliminary data.</text>
</comment>
<sequence length="45" mass="4988">MMGEHLALAELTLVLGGALGLCVWQLISIRRTLARDRARRDKPDA</sequence>
<evidence type="ECO:0008006" key="4">
    <source>
        <dbReference type="Google" id="ProtNLM"/>
    </source>
</evidence>
<dbReference type="Proteomes" id="UP000321567">
    <property type="component" value="Unassembled WGS sequence"/>
</dbReference>
<evidence type="ECO:0000313" key="2">
    <source>
        <dbReference type="EMBL" id="GEO81668.1"/>
    </source>
</evidence>
<evidence type="ECO:0000313" key="3">
    <source>
        <dbReference type="Proteomes" id="UP000321567"/>
    </source>
</evidence>
<gene>
    <name evidence="2" type="ORF">ROR02_17990</name>
</gene>
<reference evidence="2 3" key="1">
    <citation type="submission" date="2019-07" db="EMBL/GenBank/DDBJ databases">
        <title>Whole genome shotgun sequence of Rhodospirillum oryzae NBRC 107573.</title>
        <authorList>
            <person name="Hosoyama A."/>
            <person name="Uohara A."/>
            <person name="Ohji S."/>
            <person name="Ichikawa N."/>
        </authorList>
    </citation>
    <scope>NUCLEOTIDE SEQUENCE [LARGE SCALE GENOMIC DNA]</scope>
    <source>
        <strain evidence="2 3">NBRC 107573</strain>
    </source>
</reference>
<keyword evidence="1" id="KW-1133">Transmembrane helix</keyword>
<protein>
    <recommendedName>
        <fullName evidence="4">Heme exporter protein D</fullName>
    </recommendedName>
</protein>
<keyword evidence="3" id="KW-1185">Reference proteome</keyword>
<dbReference type="EMBL" id="BJZO01000044">
    <property type="protein sequence ID" value="GEO81668.1"/>
    <property type="molecule type" value="Genomic_DNA"/>
</dbReference>
<evidence type="ECO:0000256" key="1">
    <source>
        <dbReference type="SAM" id="Phobius"/>
    </source>
</evidence>
<organism evidence="2 3">
    <name type="scientific">Pararhodospirillum oryzae</name>
    <dbReference type="NCBI Taxonomy" id="478448"/>
    <lineage>
        <taxon>Bacteria</taxon>
        <taxon>Pseudomonadati</taxon>
        <taxon>Pseudomonadota</taxon>
        <taxon>Alphaproteobacteria</taxon>
        <taxon>Rhodospirillales</taxon>
        <taxon>Rhodospirillaceae</taxon>
        <taxon>Pararhodospirillum</taxon>
    </lineage>
</organism>
<name>A0A512H8B6_9PROT</name>
<dbReference type="AlphaFoldDB" id="A0A512H8B6"/>
<feature type="transmembrane region" description="Helical" evidence="1">
    <location>
        <begin position="6"/>
        <end position="27"/>
    </location>
</feature>
<proteinExistence type="predicted"/>
<keyword evidence="1" id="KW-0812">Transmembrane</keyword>
<accession>A0A512H8B6</accession>
<keyword evidence="1" id="KW-0472">Membrane</keyword>
<dbReference type="RefSeq" id="WP_170245048.1">
    <property type="nucleotide sequence ID" value="NZ_BJZO01000044.1"/>
</dbReference>